<dbReference type="AlphaFoldDB" id="E9HMG3"/>
<evidence type="ECO:0000313" key="1">
    <source>
        <dbReference type="EMBL" id="EFX67078.1"/>
    </source>
</evidence>
<protein>
    <submittedName>
        <fullName evidence="1">Uncharacterized protein</fullName>
    </submittedName>
</protein>
<gene>
    <name evidence="1" type="ORF">DAPPUDRAFT_262145</name>
</gene>
<dbReference type="PhylomeDB" id="E9HMG3"/>
<dbReference type="Proteomes" id="UP000000305">
    <property type="component" value="Unassembled WGS sequence"/>
</dbReference>
<sequence>MSQQQQQFTTTAMHQIIGVVPAAATPNVTVNAPHAHRCQLSNHHQRVEKGLRKKEVLINANFDKLDSLQPVKDAKDFAALRNLQLTIQSHISTLETLGKGKTTYRSLLGTKLIFYENWTEKEANDSKDIDCALKFIREQTQAAERFSGLKVAEIPKQAQNNL</sequence>
<dbReference type="InParanoid" id="E9HMG3"/>
<keyword evidence="2" id="KW-1185">Reference proteome</keyword>
<dbReference type="OrthoDB" id="8048386at2759"/>
<proteinExistence type="predicted"/>
<dbReference type="EMBL" id="GL732686">
    <property type="protein sequence ID" value="EFX67078.1"/>
    <property type="molecule type" value="Genomic_DNA"/>
</dbReference>
<dbReference type="KEGG" id="dpx:DAPPUDRAFT_262145"/>
<name>E9HMG3_DAPPU</name>
<reference evidence="1 2" key="1">
    <citation type="journal article" date="2011" name="Science">
        <title>The ecoresponsive genome of Daphnia pulex.</title>
        <authorList>
            <person name="Colbourne J.K."/>
            <person name="Pfrender M.E."/>
            <person name="Gilbert D."/>
            <person name="Thomas W.K."/>
            <person name="Tucker A."/>
            <person name="Oakley T.H."/>
            <person name="Tokishita S."/>
            <person name="Aerts A."/>
            <person name="Arnold G.J."/>
            <person name="Basu M.K."/>
            <person name="Bauer D.J."/>
            <person name="Caceres C.E."/>
            <person name="Carmel L."/>
            <person name="Casola C."/>
            <person name="Choi J.H."/>
            <person name="Detter J.C."/>
            <person name="Dong Q."/>
            <person name="Dusheyko S."/>
            <person name="Eads B.D."/>
            <person name="Frohlich T."/>
            <person name="Geiler-Samerotte K.A."/>
            <person name="Gerlach D."/>
            <person name="Hatcher P."/>
            <person name="Jogdeo S."/>
            <person name="Krijgsveld J."/>
            <person name="Kriventseva E.V."/>
            <person name="Kultz D."/>
            <person name="Laforsch C."/>
            <person name="Lindquist E."/>
            <person name="Lopez J."/>
            <person name="Manak J.R."/>
            <person name="Muller J."/>
            <person name="Pangilinan J."/>
            <person name="Patwardhan R.P."/>
            <person name="Pitluck S."/>
            <person name="Pritham E.J."/>
            <person name="Rechtsteiner A."/>
            <person name="Rho M."/>
            <person name="Rogozin I.B."/>
            <person name="Sakarya O."/>
            <person name="Salamov A."/>
            <person name="Schaack S."/>
            <person name="Shapiro H."/>
            <person name="Shiga Y."/>
            <person name="Skalitzky C."/>
            <person name="Smith Z."/>
            <person name="Souvorov A."/>
            <person name="Sung W."/>
            <person name="Tang Z."/>
            <person name="Tsuchiya D."/>
            <person name="Tu H."/>
            <person name="Vos H."/>
            <person name="Wang M."/>
            <person name="Wolf Y.I."/>
            <person name="Yamagata H."/>
            <person name="Yamada T."/>
            <person name="Ye Y."/>
            <person name="Shaw J.R."/>
            <person name="Andrews J."/>
            <person name="Crease T.J."/>
            <person name="Tang H."/>
            <person name="Lucas S.M."/>
            <person name="Robertson H.M."/>
            <person name="Bork P."/>
            <person name="Koonin E.V."/>
            <person name="Zdobnov E.M."/>
            <person name="Grigoriev I.V."/>
            <person name="Lynch M."/>
            <person name="Boore J.L."/>
        </authorList>
    </citation>
    <scope>NUCLEOTIDE SEQUENCE [LARGE SCALE GENOMIC DNA]</scope>
</reference>
<dbReference type="HOGENOM" id="CLU_138772_0_0_1"/>
<organism evidence="1 2">
    <name type="scientific">Daphnia pulex</name>
    <name type="common">Water flea</name>
    <dbReference type="NCBI Taxonomy" id="6669"/>
    <lineage>
        <taxon>Eukaryota</taxon>
        <taxon>Metazoa</taxon>
        <taxon>Ecdysozoa</taxon>
        <taxon>Arthropoda</taxon>
        <taxon>Crustacea</taxon>
        <taxon>Branchiopoda</taxon>
        <taxon>Diplostraca</taxon>
        <taxon>Cladocera</taxon>
        <taxon>Anomopoda</taxon>
        <taxon>Daphniidae</taxon>
        <taxon>Daphnia</taxon>
    </lineage>
</organism>
<accession>E9HMG3</accession>
<evidence type="ECO:0000313" key="2">
    <source>
        <dbReference type="Proteomes" id="UP000000305"/>
    </source>
</evidence>